<dbReference type="InterPro" id="IPR005807">
    <property type="entry name" value="SecE_bac"/>
</dbReference>
<protein>
    <recommendedName>
        <fullName evidence="9">Protein translocase subunit SecE</fullName>
    </recommendedName>
</protein>
<feature type="transmembrane region" description="Helical" evidence="9">
    <location>
        <begin position="53"/>
        <end position="73"/>
    </location>
</feature>
<dbReference type="GO" id="GO:0008320">
    <property type="term" value="F:protein transmembrane transporter activity"/>
    <property type="evidence" value="ECO:0007669"/>
    <property type="project" value="UniProtKB-UniRule"/>
</dbReference>
<sequence length="87" mass="9632">MAKAAVVETNDSSSGLQRVASGPERLTSFLKDVREEMRKVVTPTRAEVQSTTIVVIATVFIFAAYFEIVDLILGRGVDQLFVYLTKH</sequence>
<evidence type="ECO:0000256" key="2">
    <source>
        <dbReference type="ARBA" id="ARBA00022448"/>
    </source>
</evidence>
<dbReference type="InterPro" id="IPR038379">
    <property type="entry name" value="SecE_sf"/>
</dbReference>
<keyword evidence="3 9" id="KW-1003">Cell membrane</keyword>
<evidence type="ECO:0000256" key="6">
    <source>
        <dbReference type="ARBA" id="ARBA00022989"/>
    </source>
</evidence>
<evidence type="ECO:0000256" key="4">
    <source>
        <dbReference type="ARBA" id="ARBA00022692"/>
    </source>
</evidence>
<dbReference type="GO" id="GO:0009306">
    <property type="term" value="P:protein secretion"/>
    <property type="evidence" value="ECO:0007669"/>
    <property type="project" value="UniProtKB-UniRule"/>
</dbReference>
<dbReference type="GO" id="GO:0005886">
    <property type="term" value="C:plasma membrane"/>
    <property type="evidence" value="ECO:0007669"/>
    <property type="project" value="UniProtKB-SubCell"/>
</dbReference>
<dbReference type="GO" id="GO:0043952">
    <property type="term" value="P:protein transport by the Sec complex"/>
    <property type="evidence" value="ECO:0007669"/>
    <property type="project" value="UniProtKB-UniRule"/>
</dbReference>
<comment type="similarity">
    <text evidence="9">Belongs to the SecE/SEC61-gamma family.</text>
</comment>
<dbReference type="GO" id="GO:0006605">
    <property type="term" value="P:protein targeting"/>
    <property type="evidence" value="ECO:0007669"/>
    <property type="project" value="UniProtKB-UniRule"/>
</dbReference>
<dbReference type="GO" id="GO:0065002">
    <property type="term" value="P:intracellular protein transmembrane transport"/>
    <property type="evidence" value="ECO:0007669"/>
    <property type="project" value="UniProtKB-UniRule"/>
</dbReference>
<evidence type="ECO:0000256" key="3">
    <source>
        <dbReference type="ARBA" id="ARBA00022475"/>
    </source>
</evidence>
<keyword evidence="2 9" id="KW-0813">Transport</keyword>
<dbReference type="HAMAP" id="MF_00422">
    <property type="entry name" value="SecE"/>
    <property type="match status" value="1"/>
</dbReference>
<name>A0A7W7ZV25_9BACT</name>
<keyword evidence="7 9" id="KW-0811">Translocation</keyword>
<keyword evidence="6 9" id="KW-1133">Transmembrane helix</keyword>
<comment type="subcellular location">
    <subcellularLocation>
        <location evidence="9">Cell membrane</location>
        <topology evidence="9">Single-pass membrane protein</topology>
    </subcellularLocation>
    <subcellularLocation>
        <location evidence="1">Membrane</location>
    </subcellularLocation>
</comment>
<proteinExistence type="inferred from homology"/>
<keyword evidence="4 9" id="KW-0812">Transmembrane</keyword>
<evidence type="ECO:0000256" key="8">
    <source>
        <dbReference type="ARBA" id="ARBA00023136"/>
    </source>
</evidence>
<dbReference type="Gene3D" id="1.20.5.1030">
    <property type="entry name" value="Preprotein translocase secy subunit"/>
    <property type="match status" value="1"/>
</dbReference>
<evidence type="ECO:0000256" key="5">
    <source>
        <dbReference type="ARBA" id="ARBA00022927"/>
    </source>
</evidence>
<comment type="caution">
    <text evidence="11">The sequence shown here is derived from an EMBL/GenBank/DDBJ whole genome shotgun (WGS) entry which is preliminary data.</text>
</comment>
<dbReference type="EMBL" id="JACHIO010000032">
    <property type="protein sequence ID" value="MBB5066651.1"/>
    <property type="molecule type" value="Genomic_DNA"/>
</dbReference>
<dbReference type="NCBIfam" id="TIGR00964">
    <property type="entry name" value="secE_bact"/>
    <property type="match status" value="1"/>
</dbReference>
<evidence type="ECO:0000256" key="10">
    <source>
        <dbReference type="SAM" id="MobiDB-lite"/>
    </source>
</evidence>
<accession>A0A7W7ZV25</accession>
<keyword evidence="5 9" id="KW-0653">Protein transport</keyword>
<dbReference type="Pfam" id="PF00584">
    <property type="entry name" value="SecE"/>
    <property type="match status" value="1"/>
</dbReference>
<evidence type="ECO:0000256" key="9">
    <source>
        <dbReference type="HAMAP-Rule" id="MF_00422"/>
    </source>
</evidence>
<feature type="region of interest" description="Disordered" evidence="10">
    <location>
        <begin position="1"/>
        <end position="20"/>
    </location>
</feature>
<gene>
    <name evidence="9" type="primary">secE</name>
    <name evidence="11" type="ORF">HDF15_005034</name>
</gene>
<evidence type="ECO:0000256" key="7">
    <source>
        <dbReference type="ARBA" id="ARBA00023010"/>
    </source>
</evidence>
<dbReference type="Proteomes" id="UP000584867">
    <property type="component" value="Unassembled WGS sequence"/>
</dbReference>
<evidence type="ECO:0000313" key="12">
    <source>
        <dbReference type="Proteomes" id="UP000584867"/>
    </source>
</evidence>
<evidence type="ECO:0000313" key="11">
    <source>
        <dbReference type="EMBL" id="MBB5066651.1"/>
    </source>
</evidence>
<comment type="function">
    <text evidence="9">Essential subunit of the Sec protein translocation channel SecYEG. Clamps together the 2 halves of SecY. May contact the channel plug during translocation.</text>
</comment>
<keyword evidence="8 9" id="KW-0472">Membrane</keyword>
<comment type="subunit">
    <text evidence="9">Component of the Sec protein translocase complex. Heterotrimer consisting of SecY, SecE and SecG subunits. The heterotrimers can form oligomers, although 1 heterotrimer is thought to be able to translocate proteins. Interacts with the ribosome. Interacts with SecDF, and other proteins may be involved. Interacts with SecA.</text>
</comment>
<dbReference type="PANTHER" id="PTHR33910">
    <property type="entry name" value="PROTEIN TRANSLOCASE SUBUNIT SECE"/>
    <property type="match status" value="1"/>
</dbReference>
<dbReference type="AlphaFoldDB" id="A0A7W7ZV25"/>
<organism evidence="11 12">
    <name type="scientific">Granulicella mallensis</name>
    <dbReference type="NCBI Taxonomy" id="940614"/>
    <lineage>
        <taxon>Bacteria</taxon>
        <taxon>Pseudomonadati</taxon>
        <taxon>Acidobacteriota</taxon>
        <taxon>Terriglobia</taxon>
        <taxon>Terriglobales</taxon>
        <taxon>Acidobacteriaceae</taxon>
        <taxon>Granulicella</taxon>
    </lineage>
</organism>
<reference evidence="11 12" key="1">
    <citation type="submission" date="2020-08" db="EMBL/GenBank/DDBJ databases">
        <title>Genomic Encyclopedia of Type Strains, Phase IV (KMG-V): Genome sequencing to study the core and pangenomes of soil and plant-associated prokaryotes.</title>
        <authorList>
            <person name="Whitman W."/>
        </authorList>
    </citation>
    <scope>NUCLEOTIDE SEQUENCE [LARGE SCALE GENOMIC DNA]</scope>
    <source>
        <strain evidence="11 12">X5P3</strain>
    </source>
</reference>
<dbReference type="PANTHER" id="PTHR33910:SF1">
    <property type="entry name" value="PROTEIN TRANSLOCASE SUBUNIT SECE"/>
    <property type="match status" value="1"/>
</dbReference>
<dbReference type="RefSeq" id="WP_184260595.1">
    <property type="nucleotide sequence ID" value="NZ_JACHIO010000032.1"/>
</dbReference>
<dbReference type="InterPro" id="IPR001901">
    <property type="entry name" value="Translocase_SecE/Sec61-g"/>
</dbReference>
<evidence type="ECO:0000256" key="1">
    <source>
        <dbReference type="ARBA" id="ARBA00004370"/>
    </source>
</evidence>